<dbReference type="Pfam" id="PF06985">
    <property type="entry name" value="HET"/>
    <property type="match status" value="1"/>
</dbReference>
<evidence type="ECO:0000259" key="2">
    <source>
        <dbReference type="Pfam" id="PF06985"/>
    </source>
</evidence>
<name>A0A9P5YKQ1_9AGAR</name>
<comment type="caution">
    <text evidence="3">The sequence shown here is derived from an EMBL/GenBank/DDBJ whole genome shotgun (WGS) entry which is preliminary data.</text>
</comment>
<proteinExistence type="predicted"/>
<gene>
    <name evidence="3" type="ORF">BDN70DRAFT_889076</name>
</gene>
<evidence type="ECO:0000256" key="1">
    <source>
        <dbReference type="SAM" id="MobiDB-lite"/>
    </source>
</evidence>
<dbReference type="EMBL" id="MU156012">
    <property type="protein sequence ID" value="KAF9470415.1"/>
    <property type="molecule type" value="Genomic_DNA"/>
</dbReference>
<evidence type="ECO:0000313" key="4">
    <source>
        <dbReference type="Proteomes" id="UP000807469"/>
    </source>
</evidence>
<feature type="region of interest" description="Disordered" evidence="1">
    <location>
        <begin position="1"/>
        <end position="29"/>
    </location>
</feature>
<organism evidence="3 4">
    <name type="scientific">Pholiota conissans</name>
    <dbReference type="NCBI Taxonomy" id="109636"/>
    <lineage>
        <taxon>Eukaryota</taxon>
        <taxon>Fungi</taxon>
        <taxon>Dikarya</taxon>
        <taxon>Basidiomycota</taxon>
        <taxon>Agaricomycotina</taxon>
        <taxon>Agaricomycetes</taxon>
        <taxon>Agaricomycetidae</taxon>
        <taxon>Agaricales</taxon>
        <taxon>Agaricineae</taxon>
        <taxon>Strophariaceae</taxon>
        <taxon>Pholiota</taxon>
    </lineage>
</organism>
<dbReference type="AlphaFoldDB" id="A0A9P5YKQ1"/>
<dbReference type="OrthoDB" id="5122891at2759"/>
<dbReference type="PANTHER" id="PTHR10622:SF10">
    <property type="entry name" value="HET DOMAIN-CONTAINING PROTEIN"/>
    <property type="match status" value="1"/>
</dbReference>
<evidence type="ECO:0000313" key="3">
    <source>
        <dbReference type="EMBL" id="KAF9470415.1"/>
    </source>
</evidence>
<dbReference type="Proteomes" id="UP000807469">
    <property type="component" value="Unassembled WGS sequence"/>
</dbReference>
<keyword evidence="4" id="KW-1185">Reference proteome</keyword>
<dbReference type="PANTHER" id="PTHR10622">
    <property type="entry name" value="HET DOMAIN-CONTAINING PROTEIN"/>
    <property type="match status" value="1"/>
</dbReference>
<sequence length="358" mass="40828">MPPATSATAKLNSNARYEDRGVEEQPTTNASQTALLAALRNMIITLVQAAVPKSKGLDTVPMGREAEDLLASLQTYISSVIRDETKTRVVDLAEMSEQPGGPAVGSGRVNLMTPGNINAGKILEKFNDKPEEEMVIFRFEDGIDNTTTLPLKDVLTSLREHVFNRLPIRLLSFRKSDLDNSKLEISLLERGEVYAHLERNFRKHLVPVTRHEQIPAAYVVSDKYDPFLASKYAILSHTWLQSSPEVTYNNWMNGDDLDLLHEGYRKLVNFCRIAEAEYNVTFGWMDTVCIDKSSSSELDESIRSMYKWYKEAEICITYLADTSSINDMANDRWFTRGWTLQELIVPKRLNFYSRDWQR</sequence>
<reference evidence="3" key="1">
    <citation type="submission" date="2020-11" db="EMBL/GenBank/DDBJ databases">
        <authorList>
            <consortium name="DOE Joint Genome Institute"/>
            <person name="Ahrendt S."/>
            <person name="Riley R."/>
            <person name="Andreopoulos W."/>
            <person name="Labutti K."/>
            <person name="Pangilinan J."/>
            <person name="Ruiz-Duenas F.J."/>
            <person name="Barrasa J.M."/>
            <person name="Sanchez-Garcia M."/>
            <person name="Camarero S."/>
            <person name="Miyauchi S."/>
            <person name="Serrano A."/>
            <person name="Linde D."/>
            <person name="Babiker R."/>
            <person name="Drula E."/>
            <person name="Ayuso-Fernandez I."/>
            <person name="Pacheco R."/>
            <person name="Padilla G."/>
            <person name="Ferreira P."/>
            <person name="Barriuso J."/>
            <person name="Kellner H."/>
            <person name="Castanera R."/>
            <person name="Alfaro M."/>
            <person name="Ramirez L."/>
            <person name="Pisabarro A.G."/>
            <person name="Kuo A."/>
            <person name="Tritt A."/>
            <person name="Lipzen A."/>
            <person name="He G."/>
            <person name="Yan M."/>
            <person name="Ng V."/>
            <person name="Cullen D."/>
            <person name="Martin F."/>
            <person name="Rosso M.-N."/>
            <person name="Henrissat B."/>
            <person name="Hibbett D."/>
            <person name="Martinez A.T."/>
            <person name="Grigoriev I.V."/>
        </authorList>
    </citation>
    <scope>NUCLEOTIDE SEQUENCE</scope>
    <source>
        <strain evidence="3">CIRM-BRFM 674</strain>
    </source>
</reference>
<feature type="non-terminal residue" evidence="3">
    <location>
        <position position="358"/>
    </location>
</feature>
<accession>A0A9P5YKQ1</accession>
<feature type="domain" description="Heterokaryon incompatibility" evidence="2">
    <location>
        <begin position="232"/>
        <end position="324"/>
    </location>
</feature>
<feature type="compositionally biased region" description="Polar residues" evidence="1">
    <location>
        <begin position="1"/>
        <end position="15"/>
    </location>
</feature>
<dbReference type="InterPro" id="IPR010730">
    <property type="entry name" value="HET"/>
</dbReference>
<protein>
    <recommendedName>
        <fullName evidence="2">Heterokaryon incompatibility domain-containing protein</fullName>
    </recommendedName>
</protein>